<keyword evidence="3" id="KW-1185">Reference proteome</keyword>
<comment type="caution">
    <text evidence="2">The sequence shown here is derived from an EMBL/GenBank/DDBJ whole genome shotgun (WGS) entry which is preliminary data.</text>
</comment>
<evidence type="ECO:0000313" key="3">
    <source>
        <dbReference type="Proteomes" id="UP001597365"/>
    </source>
</evidence>
<name>A0ABW4PP07_9ACTN</name>
<accession>A0ABW4PP07</accession>
<dbReference type="RefSeq" id="WP_380902055.1">
    <property type="nucleotide sequence ID" value="NZ_JBHUFU010000011.1"/>
</dbReference>
<reference evidence="3" key="1">
    <citation type="journal article" date="2019" name="Int. J. Syst. Evol. Microbiol.">
        <title>The Global Catalogue of Microorganisms (GCM) 10K type strain sequencing project: providing services to taxonomists for standard genome sequencing and annotation.</title>
        <authorList>
            <consortium name="The Broad Institute Genomics Platform"/>
            <consortium name="The Broad Institute Genome Sequencing Center for Infectious Disease"/>
            <person name="Wu L."/>
            <person name="Ma J."/>
        </authorList>
    </citation>
    <scope>NUCLEOTIDE SEQUENCE [LARGE SCALE GENOMIC DNA]</scope>
    <source>
        <strain evidence="3">CGMCC 4.7455</strain>
    </source>
</reference>
<sequence>MHDTAEPEAEDRPAARSSERAPLVVPPLLRLAGDGDDDEGEYHICRGID</sequence>
<organism evidence="2 3">
    <name type="scientific">Streptomyces desertarenae</name>
    <dbReference type="NCBI Taxonomy" id="2666184"/>
    <lineage>
        <taxon>Bacteria</taxon>
        <taxon>Bacillati</taxon>
        <taxon>Actinomycetota</taxon>
        <taxon>Actinomycetes</taxon>
        <taxon>Kitasatosporales</taxon>
        <taxon>Streptomycetaceae</taxon>
        <taxon>Streptomyces</taxon>
    </lineage>
</organism>
<evidence type="ECO:0000313" key="2">
    <source>
        <dbReference type="EMBL" id="MFD1831785.1"/>
    </source>
</evidence>
<feature type="compositionally biased region" description="Basic and acidic residues" evidence="1">
    <location>
        <begin position="1"/>
        <end position="19"/>
    </location>
</feature>
<gene>
    <name evidence="2" type="ORF">ACFSJS_19360</name>
</gene>
<dbReference type="Proteomes" id="UP001597365">
    <property type="component" value="Unassembled WGS sequence"/>
</dbReference>
<evidence type="ECO:0000256" key="1">
    <source>
        <dbReference type="SAM" id="MobiDB-lite"/>
    </source>
</evidence>
<dbReference type="EMBL" id="JBHUFU010000011">
    <property type="protein sequence ID" value="MFD1831785.1"/>
    <property type="molecule type" value="Genomic_DNA"/>
</dbReference>
<proteinExistence type="predicted"/>
<protein>
    <submittedName>
        <fullName evidence="2">Uncharacterized protein</fullName>
    </submittedName>
</protein>
<feature type="region of interest" description="Disordered" evidence="1">
    <location>
        <begin position="1"/>
        <end position="23"/>
    </location>
</feature>